<comment type="caution">
    <text evidence="1">The sequence shown here is derived from an EMBL/GenBank/DDBJ whole genome shotgun (WGS) entry which is preliminary data.</text>
</comment>
<name>A0ABS0X954_9ACTN</name>
<dbReference type="Proteomes" id="UP000634780">
    <property type="component" value="Unassembled WGS sequence"/>
</dbReference>
<organism evidence="1 2">
    <name type="scientific">Streptomyces flavofungini</name>
    <dbReference type="NCBI Taxonomy" id="68200"/>
    <lineage>
        <taxon>Bacteria</taxon>
        <taxon>Bacillati</taxon>
        <taxon>Actinomycetota</taxon>
        <taxon>Actinomycetes</taxon>
        <taxon>Kitasatosporales</taxon>
        <taxon>Streptomycetaceae</taxon>
        <taxon>Streptomyces</taxon>
    </lineage>
</organism>
<gene>
    <name evidence="1" type="ORF">JGB26_21905</name>
</gene>
<dbReference type="EMBL" id="JAEKOZ010000013">
    <property type="protein sequence ID" value="MBJ3809741.1"/>
    <property type="molecule type" value="Genomic_DNA"/>
</dbReference>
<accession>A0ABS0X954</accession>
<evidence type="ECO:0000313" key="1">
    <source>
        <dbReference type="EMBL" id="MBJ3809741.1"/>
    </source>
</evidence>
<evidence type="ECO:0008006" key="3">
    <source>
        <dbReference type="Google" id="ProtNLM"/>
    </source>
</evidence>
<protein>
    <recommendedName>
        <fullName evidence="3">DNA primase/polymerase bifunctional N-terminal domain-containing protein</fullName>
    </recommendedName>
</protein>
<evidence type="ECO:0000313" key="2">
    <source>
        <dbReference type="Proteomes" id="UP000634780"/>
    </source>
</evidence>
<proteinExistence type="predicted"/>
<reference evidence="1 2" key="1">
    <citation type="submission" date="2020-12" db="EMBL/GenBank/DDBJ databases">
        <title>Streptomyces typhae sp. nov., a novel endophytic actinomycete isolated from the root of cattail pollen (Typha angustifolia L.).</title>
        <authorList>
            <person name="Peng C."/>
            <person name="Liu C."/>
        </authorList>
    </citation>
    <scope>NUCLEOTIDE SEQUENCE [LARGE SCALE GENOMIC DNA]</scope>
    <source>
        <strain evidence="1 2">JCM 4753</strain>
    </source>
</reference>
<keyword evidence="2" id="KW-1185">Reference proteome</keyword>
<sequence length="147" mass="15918">MARWLAQAHPVPRQAEAEWANHGVALLPLGARFDAIRVPARRVHAAVGSDEPDTVGAALRDWLHGPVVRDVRTGSGLYYVLIAPDATWDGPENRLGQGIHLAVPRPGRQVSPVTYWAVEPQRRGSLCDPAHLTALLSTAETLKATES</sequence>